<comment type="caution">
    <text evidence="2">The sequence shown here is derived from an EMBL/GenBank/DDBJ whole genome shotgun (WGS) entry which is preliminary data.</text>
</comment>
<accession>A0ABT1PGQ0</accession>
<protein>
    <submittedName>
        <fullName evidence="2">Uncharacterized protein</fullName>
    </submittedName>
</protein>
<dbReference type="RefSeq" id="WP_255930442.1">
    <property type="nucleotide sequence ID" value="NZ_JANFNH010000028.1"/>
</dbReference>
<gene>
    <name evidence="2" type="ORF">NON19_21530</name>
</gene>
<dbReference type="EMBL" id="JANFNH010000028">
    <property type="protein sequence ID" value="MCQ4044541.1"/>
    <property type="molecule type" value="Genomic_DNA"/>
</dbReference>
<evidence type="ECO:0000313" key="3">
    <source>
        <dbReference type="Proteomes" id="UP001206206"/>
    </source>
</evidence>
<sequence length="159" mass="17172">MESAVRMPSAPPGEPRYVAAFYQPDSGWTLAAQSPCRGPVDYAVAAMIQTVRARGQAPVVEIWGPAEDRQSWRRLDAVRARSGTVGAQPAPVERQSERSAREERLRDRRHQVLLAALGAAGVTDLGAADSSAMAQIVDALDEEAVRAIARWLAAANERI</sequence>
<dbReference type="Proteomes" id="UP001206206">
    <property type="component" value="Unassembled WGS sequence"/>
</dbReference>
<feature type="region of interest" description="Disordered" evidence="1">
    <location>
        <begin position="80"/>
        <end position="105"/>
    </location>
</feature>
<feature type="compositionally biased region" description="Basic and acidic residues" evidence="1">
    <location>
        <begin position="94"/>
        <end position="105"/>
    </location>
</feature>
<evidence type="ECO:0000313" key="2">
    <source>
        <dbReference type="EMBL" id="MCQ4044541.1"/>
    </source>
</evidence>
<reference evidence="2 3" key="1">
    <citation type="submission" date="2022-06" db="EMBL/GenBank/DDBJ databases">
        <title>Draft genome sequence of type strain Streptomyces rubrisoli DSM 42083.</title>
        <authorList>
            <person name="Duangmal K."/>
            <person name="Klaysubun C."/>
        </authorList>
    </citation>
    <scope>NUCLEOTIDE SEQUENCE [LARGE SCALE GENOMIC DNA]</scope>
    <source>
        <strain evidence="2 3">DSM 42083</strain>
    </source>
</reference>
<keyword evidence="3" id="KW-1185">Reference proteome</keyword>
<name>A0ABT1PGQ0_9ACTN</name>
<proteinExistence type="predicted"/>
<evidence type="ECO:0000256" key="1">
    <source>
        <dbReference type="SAM" id="MobiDB-lite"/>
    </source>
</evidence>
<organism evidence="2 3">
    <name type="scientific">Streptantibioticus rubrisoli</name>
    <dbReference type="NCBI Taxonomy" id="1387313"/>
    <lineage>
        <taxon>Bacteria</taxon>
        <taxon>Bacillati</taxon>
        <taxon>Actinomycetota</taxon>
        <taxon>Actinomycetes</taxon>
        <taxon>Kitasatosporales</taxon>
        <taxon>Streptomycetaceae</taxon>
        <taxon>Streptantibioticus</taxon>
    </lineage>
</organism>